<accession>A0A699ZXP0</accession>
<proteinExistence type="predicted"/>
<evidence type="ECO:0000313" key="1">
    <source>
        <dbReference type="EMBL" id="GFH27221.1"/>
    </source>
</evidence>
<reference evidence="1 2" key="1">
    <citation type="submission" date="2020-02" db="EMBL/GenBank/DDBJ databases">
        <title>Draft genome sequence of Haematococcus lacustris strain NIES-144.</title>
        <authorList>
            <person name="Morimoto D."/>
            <person name="Nakagawa S."/>
            <person name="Yoshida T."/>
            <person name="Sawayama S."/>
        </authorList>
    </citation>
    <scope>NUCLEOTIDE SEQUENCE [LARGE SCALE GENOMIC DNA]</scope>
    <source>
        <strain evidence="1 2">NIES-144</strain>
    </source>
</reference>
<name>A0A699ZXP0_HAELA</name>
<keyword evidence="2" id="KW-1185">Reference proteome</keyword>
<feature type="non-terminal residue" evidence="1">
    <location>
        <position position="1"/>
    </location>
</feature>
<protein>
    <submittedName>
        <fullName evidence="1">Uncharacterized protein</fullName>
    </submittedName>
</protein>
<dbReference type="AlphaFoldDB" id="A0A699ZXP0"/>
<comment type="caution">
    <text evidence="1">The sequence shown here is derived from an EMBL/GenBank/DDBJ whole genome shotgun (WGS) entry which is preliminary data.</text>
</comment>
<dbReference type="EMBL" id="BLLF01003395">
    <property type="protein sequence ID" value="GFH27221.1"/>
    <property type="molecule type" value="Genomic_DNA"/>
</dbReference>
<evidence type="ECO:0000313" key="2">
    <source>
        <dbReference type="Proteomes" id="UP000485058"/>
    </source>
</evidence>
<gene>
    <name evidence="1" type="ORF">HaLaN_25509</name>
</gene>
<sequence>AFQWLWRDAAAQDVQGQQLPKAEVPPFPANDALDEDVLVQASQWLWRDAAAQDAQGQQLPKAEVPPFPANDALDEDVLVQVEFSSVDEAKARAALLLALTYDPRWSSGAVLRPLNTTTIARTLPPPLSPPTAAFASTSSGGKGGALLDMHRWYSMRSRLTSRMQSETELMRAQSARAAPHDLGLAPGSAVGSLLCSRGAPPSTFSSSALLTPRQLPPCAPFPARTA</sequence>
<organism evidence="1 2">
    <name type="scientific">Haematococcus lacustris</name>
    <name type="common">Green alga</name>
    <name type="synonym">Haematococcus pluvialis</name>
    <dbReference type="NCBI Taxonomy" id="44745"/>
    <lineage>
        <taxon>Eukaryota</taxon>
        <taxon>Viridiplantae</taxon>
        <taxon>Chlorophyta</taxon>
        <taxon>core chlorophytes</taxon>
        <taxon>Chlorophyceae</taxon>
        <taxon>CS clade</taxon>
        <taxon>Chlamydomonadales</taxon>
        <taxon>Haematococcaceae</taxon>
        <taxon>Haematococcus</taxon>
    </lineage>
</organism>
<dbReference type="Proteomes" id="UP000485058">
    <property type="component" value="Unassembled WGS sequence"/>
</dbReference>